<reference evidence="5" key="1">
    <citation type="submission" date="2016-05" db="EMBL/GenBank/DDBJ databases">
        <title>Comparative genomics of biotechnologically important yeasts.</title>
        <authorList>
            <consortium name="DOE Joint Genome Institute"/>
            <person name="Riley R."/>
            <person name="Haridas S."/>
            <person name="Wolfe K.H."/>
            <person name="Lopes M.R."/>
            <person name="Hittinger C.T."/>
            <person name="Goker M."/>
            <person name="Salamov A."/>
            <person name="Wisecaver J."/>
            <person name="Long T.M."/>
            <person name="Aerts A.L."/>
            <person name="Barry K."/>
            <person name="Choi C."/>
            <person name="Clum A."/>
            <person name="Coughlan A.Y."/>
            <person name="Deshpande S."/>
            <person name="Douglass A.P."/>
            <person name="Hanson S.J."/>
            <person name="Klenk H.-P."/>
            <person name="Labutti K."/>
            <person name="Lapidus A."/>
            <person name="Lindquist E."/>
            <person name="Lipzen A."/>
            <person name="Meier-Kolthoff J.P."/>
            <person name="Ohm R.A."/>
            <person name="Otillar R.P."/>
            <person name="Pangilinan J."/>
            <person name="Peng Y."/>
            <person name="Rokas A."/>
            <person name="Rosa C.A."/>
            <person name="Scheuner C."/>
            <person name="Sibirny A.A."/>
            <person name="Slot J.C."/>
            <person name="Stielow J.B."/>
            <person name="Sun H."/>
            <person name="Kurtzman C.P."/>
            <person name="Blackwell M."/>
            <person name="Grigoriev I.V."/>
            <person name="Jeffries T.W."/>
        </authorList>
    </citation>
    <scope>NUCLEOTIDE SEQUENCE [LARGE SCALE GENOMIC DNA]</scope>
    <source>
        <strain evidence="5">NRRL Y-12698</strain>
    </source>
</reference>
<dbReference type="PANTHER" id="PTHR34814">
    <property type="entry name" value="NITROSOGUANIDINE RESISTANCE PROTEIN SNG1"/>
    <property type="match status" value="1"/>
</dbReference>
<evidence type="ECO:0000256" key="1">
    <source>
        <dbReference type="SAM" id="MobiDB-lite"/>
    </source>
</evidence>
<feature type="transmembrane region" description="Helical" evidence="2">
    <location>
        <begin position="377"/>
        <end position="395"/>
    </location>
</feature>
<dbReference type="STRING" id="984486.A0A1E3QNJ1"/>
<evidence type="ECO:0000256" key="2">
    <source>
        <dbReference type="SAM" id="Phobius"/>
    </source>
</evidence>
<keyword evidence="2" id="KW-0812">Transmembrane</keyword>
<gene>
    <name evidence="4" type="ORF">BABINDRAFT_38202</name>
</gene>
<proteinExistence type="predicted"/>
<evidence type="ECO:0000313" key="5">
    <source>
        <dbReference type="Proteomes" id="UP000094336"/>
    </source>
</evidence>
<name>A0A1E3QNJ1_9ASCO</name>
<dbReference type="PANTHER" id="PTHR34814:SF1">
    <property type="entry name" value="NITROSOGUANIDINE RESISTANCE PROTEIN SNG1"/>
    <property type="match status" value="1"/>
</dbReference>
<sequence length="478" mass="53057">MTSSSLTVSEDGEKERKPDDINDLVDREELQLEENIAGSVPMRPVPRKVGLFHPSMVRTWKNVVLGALKNYAIMVPSLILVSSLIFGTHYDTNSKLGNLNVVMVYDTDDGGLGLLSQALLNSTSNPLASDVAGWNTYTSTELLREYPDLTSADEAAQRLVHQRKAWAAIVVAPNATSLLKQALLSNDGSFNSTNLIRAYIETSSDPQVVGGYIIPGIMLLQDAFSVVLPVVYRGIFSTMNATERAIVFDGDNSFDIVTMPIFFALQDNLPFLNTVVVAPLTLGMVILIIVSFFLIGFFAPYHQQVAPKLLPMHFIVYRLIIGQVSFLVLSFTFTCVCACFRVDFNVRYGQGGFMFSFLAFYLAMSAVGLMNEVMFNIFFVTFPPGIGFWLLFWVLSNVGPTFSPIELCPEFYRYGYAMPIRNVRECLRVILCGCWDGHLAKNFGILAAWVVFGMLMIPPSMMFAQSRMVKKAKAEAAK</sequence>
<accession>A0A1E3QNJ1</accession>
<dbReference type="InterPro" id="IPR053001">
    <property type="entry name" value="MNNG_permease-like"/>
</dbReference>
<dbReference type="InterPro" id="IPR022703">
    <property type="entry name" value="DUF3533"/>
</dbReference>
<feature type="transmembrane region" description="Helical" evidence="2">
    <location>
        <begin position="320"/>
        <end position="344"/>
    </location>
</feature>
<keyword evidence="2" id="KW-1133">Transmembrane helix</keyword>
<keyword evidence="2" id="KW-0472">Membrane</keyword>
<dbReference type="RefSeq" id="XP_018984607.1">
    <property type="nucleotide sequence ID" value="XM_019131859.1"/>
</dbReference>
<feature type="domain" description="DUF3533" evidence="3">
    <location>
        <begin position="73"/>
        <end position="454"/>
    </location>
</feature>
<keyword evidence="5" id="KW-1185">Reference proteome</keyword>
<dbReference type="Proteomes" id="UP000094336">
    <property type="component" value="Unassembled WGS sequence"/>
</dbReference>
<dbReference type="GeneID" id="30149712"/>
<dbReference type="OrthoDB" id="2140105at2759"/>
<dbReference type="GO" id="GO:0016020">
    <property type="term" value="C:membrane"/>
    <property type="evidence" value="ECO:0007669"/>
    <property type="project" value="TreeGrafter"/>
</dbReference>
<evidence type="ECO:0000313" key="4">
    <source>
        <dbReference type="EMBL" id="ODQ79279.1"/>
    </source>
</evidence>
<protein>
    <recommendedName>
        <fullName evidence="3">DUF3533 domain-containing protein</fullName>
    </recommendedName>
</protein>
<dbReference type="Pfam" id="PF12051">
    <property type="entry name" value="DUF3533"/>
    <property type="match status" value="1"/>
</dbReference>
<evidence type="ECO:0000259" key="3">
    <source>
        <dbReference type="Pfam" id="PF12051"/>
    </source>
</evidence>
<dbReference type="EMBL" id="KV454433">
    <property type="protein sequence ID" value="ODQ79279.1"/>
    <property type="molecule type" value="Genomic_DNA"/>
</dbReference>
<feature type="compositionally biased region" description="Basic and acidic residues" evidence="1">
    <location>
        <begin position="11"/>
        <end position="20"/>
    </location>
</feature>
<feature type="region of interest" description="Disordered" evidence="1">
    <location>
        <begin position="1"/>
        <end position="20"/>
    </location>
</feature>
<feature type="transmembrane region" description="Helical" evidence="2">
    <location>
        <begin position="350"/>
        <end position="370"/>
    </location>
</feature>
<feature type="transmembrane region" description="Helical" evidence="2">
    <location>
        <begin position="276"/>
        <end position="299"/>
    </location>
</feature>
<feature type="transmembrane region" description="Helical" evidence="2">
    <location>
        <begin position="443"/>
        <end position="464"/>
    </location>
</feature>
<organism evidence="4 5">
    <name type="scientific">Babjeviella inositovora NRRL Y-12698</name>
    <dbReference type="NCBI Taxonomy" id="984486"/>
    <lineage>
        <taxon>Eukaryota</taxon>
        <taxon>Fungi</taxon>
        <taxon>Dikarya</taxon>
        <taxon>Ascomycota</taxon>
        <taxon>Saccharomycotina</taxon>
        <taxon>Pichiomycetes</taxon>
        <taxon>Serinales incertae sedis</taxon>
        <taxon>Babjeviella</taxon>
    </lineage>
</organism>
<dbReference type="AlphaFoldDB" id="A0A1E3QNJ1"/>